<dbReference type="AlphaFoldDB" id="A0AAW9R919"/>
<dbReference type="EMBL" id="JAZHOG010000006">
    <property type="protein sequence ID" value="MEJ8567970.1"/>
    <property type="molecule type" value="Genomic_DNA"/>
</dbReference>
<dbReference type="PANTHER" id="PTHR43364">
    <property type="entry name" value="NADH-SPECIFIC METHYLGLYOXAL REDUCTASE-RELATED"/>
    <property type="match status" value="1"/>
</dbReference>
<dbReference type="RefSeq" id="WP_354695294.1">
    <property type="nucleotide sequence ID" value="NZ_JAZHOG010000006.1"/>
</dbReference>
<evidence type="ECO:0000313" key="4">
    <source>
        <dbReference type="Proteomes" id="UP001359886"/>
    </source>
</evidence>
<feature type="domain" description="NADP-dependent oxidoreductase" evidence="2">
    <location>
        <begin position="16"/>
        <end position="322"/>
    </location>
</feature>
<comment type="caution">
    <text evidence="3">The sequence shown here is derived from an EMBL/GenBank/DDBJ whole genome shotgun (WGS) entry which is preliminary data.</text>
</comment>
<evidence type="ECO:0000313" key="3">
    <source>
        <dbReference type="EMBL" id="MEJ8567970.1"/>
    </source>
</evidence>
<name>A0AAW9R919_9GAMM</name>
<dbReference type="Gene3D" id="3.20.20.100">
    <property type="entry name" value="NADP-dependent oxidoreductase domain"/>
    <property type="match status" value="1"/>
</dbReference>
<dbReference type="Proteomes" id="UP001359886">
    <property type="component" value="Unassembled WGS sequence"/>
</dbReference>
<evidence type="ECO:0000256" key="1">
    <source>
        <dbReference type="ARBA" id="ARBA00023002"/>
    </source>
</evidence>
<protein>
    <submittedName>
        <fullName evidence="3">Aldo/keto reductase</fullName>
    </submittedName>
</protein>
<dbReference type="SUPFAM" id="SSF51430">
    <property type="entry name" value="NAD(P)-linked oxidoreductase"/>
    <property type="match status" value="1"/>
</dbReference>
<dbReference type="InterPro" id="IPR023210">
    <property type="entry name" value="NADP_OxRdtase_dom"/>
</dbReference>
<keyword evidence="1" id="KW-0560">Oxidoreductase</keyword>
<evidence type="ECO:0000259" key="2">
    <source>
        <dbReference type="Pfam" id="PF00248"/>
    </source>
</evidence>
<gene>
    <name evidence="3" type="ORF">V3330_10070</name>
</gene>
<organism evidence="3 4">
    <name type="scientific">Elongatibacter sediminis</name>
    <dbReference type="NCBI Taxonomy" id="3119006"/>
    <lineage>
        <taxon>Bacteria</taxon>
        <taxon>Pseudomonadati</taxon>
        <taxon>Pseudomonadota</taxon>
        <taxon>Gammaproteobacteria</taxon>
        <taxon>Chromatiales</taxon>
        <taxon>Wenzhouxiangellaceae</taxon>
        <taxon>Elongatibacter</taxon>
    </lineage>
</organism>
<dbReference type="InterPro" id="IPR050523">
    <property type="entry name" value="AKR_Detox_Biosynth"/>
</dbReference>
<dbReference type="InterPro" id="IPR036812">
    <property type="entry name" value="NAD(P)_OxRdtase_dom_sf"/>
</dbReference>
<dbReference type="Pfam" id="PF00248">
    <property type="entry name" value="Aldo_ket_red"/>
    <property type="match status" value="1"/>
</dbReference>
<proteinExistence type="predicted"/>
<accession>A0AAW9R919</accession>
<sequence length="335" mass="36007">MRYQPLGSSGIEASVVGFGAWAIGGLWWGGADEAESISAIHAALDAGINLIDTAPIYGFGRSEALIGKAIAGRRESVVIASKCGMRWDGVESGQFHVEAPVPGSKDSVKIYRDLKPATIRREIEVSLERLGTDYIDLYQTHWQDDTTPVEDTMACLLDLQAQGKIRAIGVSNASSDHMDAYRRFGAIHSDQERYSMLDQGSAKANLEYCRAHDLALLAYSPLAHGLLTGKVDLGRQFAEGDFRRGHADFTPEKIRSIQSLLRRLEPVAADNGLTLAQLAIRWTVQQPGCTHALCGARNAGQASANAHAGESLLDAASMETIALALDEYAVGNPSG</sequence>
<dbReference type="GO" id="GO:0005829">
    <property type="term" value="C:cytosol"/>
    <property type="evidence" value="ECO:0007669"/>
    <property type="project" value="TreeGrafter"/>
</dbReference>
<keyword evidence="4" id="KW-1185">Reference proteome</keyword>
<dbReference type="GO" id="GO:0016491">
    <property type="term" value="F:oxidoreductase activity"/>
    <property type="evidence" value="ECO:0007669"/>
    <property type="project" value="UniProtKB-KW"/>
</dbReference>
<dbReference type="PANTHER" id="PTHR43364:SF4">
    <property type="entry name" value="NAD(P)-LINKED OXIDOREDUCTASE SUPERFAMILY PROTEIN"/>
    <property type="match status" value="1"/>
</dbReference>
<reference evidence="3 4" key="1">
    <citation type="submission" date="2024-02" db="EMBL/GenBank/DDBJ databases">
        <title>A novel Wenzhouxiangellaceae bacterium, isolated from coastal sediments.</title>
        <authorList>
            <person name="Du Z.-J."/>
            <person name="Ye Y.-Q."/>
            <person name="Zhang X.-Y."/>
        </authorList>
    </citation>
    <scope>NUCLEOTIDE SEQUENCE [LARGE SCALE GENOMIC DNA]</scope>
    <source>
        <strain evidence="3 4">CH-27</strain>
    </source>
</reference>